<organism evidence="2 3">
    <name type="scientific">Amycolatopsis xylanica</name>
    <dbReference type="NCBI Taxonomy" id="589385"/>
    <lineage>
        <taxon>Bacteria</taxon>
        <taxon>Bacillati</taxon>
        <taxon>Actinomycetota</taxon>
        <taxon>Actinomycetes</taxon>
        <taxon>Pseudonocardiales</taxon>
        <taxon>Pseudonocardiaceae</taxon>
        <taxon>Amycolatopsis</taxon>
    </lineage>
</organism>
<feature type="transmembrane region" description="Helical" evidence="1">
    <location>
        <begin position="339"/>
        <end position="355"/>
    </location>
</feature>
<dbReference type="EMBL" id="FNON01000002">
    <property type="protein sequence ID" value="SDX18350.1"/>
    <property type="molecule type" value="Genomic_DNA"/>
</dbReference>
<dbReference type="Proteomes" id="UP000199515">
    <property type="component" value="Unassembled WGS sequence"/>
</dbReference>
<feature type="transmembrane region" description="Helical" evidence="1">
    <location>
        <begin position="385"/>
        <end position="406"/>
    </location>
</feature>
<feature type="transmembrane region" description="Helical" evidence="1">
    <location>
        <begin position="94"/>
        <end position="118"/>
    </location>
</feature>
<gene>
    <name evidence="2" type="ORF">SAMN05421504_102580</name>
</gene>
<feature type="transmembrane region" description="Helical" evidence="1">
    <location>
        <begin position="28"/>
        <end position="47"/>
    </location>
</feature>
<feature type="transmembrane region" description="Helical" evidence="1">
    <location>
        <begin position="289"/>
        <end position="311"/>
    </location>
</feature>
<feature type="transmembrane region" description="Helical" evidence="1">
    <location>
        <begin position="214"/>
        <end position="238"/>
    </location>
</feature>
<feature type="transmembrane region" description="Helical" evidence="1">
    <location>
        <begin position="130"/>
        <end position="149"/>
    </location>
</feature>
<dbReference type="AlphaFoldDB" id="A0A1H2ZLP0"/>
<protein>
    <recommendedName>
        <fullName evidence="4">Dolichyl-phosphate-mannose-protein mannosyltransferase</fullName>
    </recommendedName>
</protein>
<reference evidence="2 3" key="1">
    <citation type="submission" date="2016-10" db="EMBL/GenBank/DDBJ databases">
        <authorList>
            <person name="de Groot N.N."/>
        </authorList>
    </citation>
    <scope>NUCLEOTIDE SEQUENCE [LARGE SCALE GENOMIC DNA]</scope>
    <source>
        <strain evidence="2 3">CPCC 202699</strain>
    </source>
</reference>
<proteinExistence type="predicted"/>
<evidence type="ECO:0000313" key="3">
    <source>
        <dbReference type="Proteomes" id="UP000199515"/>
    </source>
</evidence>
<keyword evidence="1" id="KW-1133">Transmembrane helix</keyword>
<keyword evidence="1" id="KW-0812">Transmembrane</keyword>
<evidence type="ECO:0000256" key="1">
    <source>
        <dbReference type="SAM" id="Phobius"/>
    </source>
</evidence>
<feature type="transmembrane region" description="Helical" evidence="1">
    <location>
        <begin position="175"/>
        <end position="202"/>
    </location>
</feature>
<name>A0A1H2ZLP0_9PSEU</name>
<dbReference type="STRING" id="589385.SAMN05421504_102580"/>
<feature type="transmembrane region" description="Helical" evidence="1">
    <location>
        <begin position="263"/>
        <end position="282"/>
    </location>
</feature>
<keyword evidence="1" id="KW-0472">Membrane</keyword>
<keyword evidence="3" id="KW-1185">Reference proteome</keyword>
<sequence length="567" mass="60864">MVTFAELRAAPEEFAPARRRAVRIGLHALWVIGLSLAVTAGTGRFGFFPADQGFILGQARRILNGEIPHSDIISARPLGSAVIHILDFALPGPLFLASAVLSMAEIIMGTIALAVIVTNRPLLTWGPGRTALVAAAAVLNLNAFPLMAWHTIDGITLTACGVWALRSDSVRVRRLGLFLFGVAALVKQSFAPVVVIAGLWLLLRPRGKRSFADFCWLGAFPLAYVTVVSLDGGFGAMVDQLTTAAPAYGEGLLGFWLTELPTSIKPLPLFVFAAIAAVALVARTAWSSWLLLLTGITAVAWVVADGGFVGPNRWTDALWWILAVAIVVHGLLRRAIPWGALLVLGLGFLISLSWGQDTPTLLAGSMALTTCFLLADLVTPPDGLLRTGTAACMAVFVIVGLVTVSLRDDLTYMDRPRAELTRDLGDVAPSMHGIRTNEGTYTYLAQLRDCLKRFPADKVAVLADNPFAYAAFDLRNPFPVDWPLPLEMVADAPQRMIAAAHDLNRHGSYLVLFQTVDQKTLMAGGPVPAEVRPDQPIYDYFGIAAHVKAALAGETITCGNFVGKWQS</sequence>
<accession>A0A1H2ZLP0</accession>
<evidence type="ECO:0000313" key="2">
    <source>
        <dbReference type="EMBL" id="SDX18350.1"/>
    </source>
</evidence>
<feature type="transmembrane region" description="Helical" evidence="1">
    <location>
        <begin position="317"/>
        <end position="332"/>
    </location>
</feature>
<evidence type="ECO:0008006" key="4">
    <source>
        <dbReference type="Google" id="ProtNLM"/>
    </source>
</evidence>